<accession>A0A099I7T5</accession>
<dbReference type="RefSeq" id="WP_002608981.1">
    <property type="nucleotide sequence ID" value="NZ_AP025565.1"/>
</dbReference>
<organism evidence="1 5">
    <name type="scientific">Clostridium innocuum</name>
    <dbReference type="NCBI Taxonomy" id="1522"/>
    <lineage>
        <taxon>Bacteria</taxon>
        <taxon>Bacillati</taxon>
        <taxon>Bacillota</taxon>
        <taxon>Clostridia</taxon>
        <taxon>Eubacteriales</taxon>
        <taxon>Clostridiaceae</taxon>
        <taxon>Clostridium</taxon>
    </lineage>
</organism>
<evidence type="ECO:0000313" key="3">
    <source>
        <dbReference type="EMBL" id="MZH54632.1"/>
    </source>
</evidence>
<dbReference type="EMBL" id="WWTN01000003">
    <property type="protein sequence ID" value="MZH54632.1"/>
    <property type="molecule type" value="Genomic_DNA"/>
</dbReference>
<proteinExistence type="predicted"/>
<evidence type="ECO:0000313" key="6">
    <source>
        <dbReference type="Proteomes" id="UP000503330"/>
    </source>
</evidence>
<reference evidence="3" key="2">
    <citation type="journal article" date="2019" name="Nat. Med.">
        <title>A library of human gut bacterial isolates paired with longitudinal multiomics data enables mechanistic microbiome research.</title>
        <authorList>
            <person name="Poyet M."/>
            <person name="Groussin M."/>
            <person name="Gibbons S.M."/>
            <person name="Avila-Pacheco J."/>
            <person name="Jiang X."/>
            <person name="Kearney S.M."/>
            <person name="Perrotta A.R."/>
            <person name="Berdy B."/>
            <person name="Zhao S."/>
            <person name="Lieberman T.D."/>
            <person name="Swanson P.K."/>
            <person name="Smith M."/>
            <person name="Roesemann S."/>
            <person name="Alexander J.E."/>
            <person name="Rich S.A."/>
            <person name="Livny J."/>
            <person name="Vlamakis H."/>
            <person name="Clish C."/>
            <person name="Bullock K."/>
            <person name="Deik A."/>
            <person name="Scott J."/>
            <person name="Pierce K.A."/>
            <person name="Xavier R.J."/>
            <person name="Alm E.J."/>
        </authorList>
    </citation>
    <scope>NUCLEOTIDE SEQUENCE</scope>
    <source>
        <strain evidence="3">BIOML-A12</strain>
    </source>
</reference>
<dbReference type="Proteomes" id="UP000030008">
    <property type="component" value="Unassembled WGS sequence"/>
</dbReference>
<dbReference type="EMBL" id="JAKTMA010000052">
    <property type="protein sequence ID" value="MCR0235139.1"/>
    <property type="molecule type" value="Genomic_DNA"/>
</dbReference>
<evidence type="ECO:0000313" key="1">
    <source>
        <dbReference type="EMBL" id="KGJ53631.1"/>
    </source>
</evidence>
<reference evidence="1 5" key="1">
    <citation type="submission" date="2014-08" db="EMBL/GenBank/DDBJ databases">
        <title>Clostridium innocuum, an unnegligible vancomycin-resistant pathogen causing extra-intestinal infections.</title>
        <authorList>
            <person name="Feng Y."/>
            <person name="Chiu C.-H."/>
        </authorList>
    </citation>
    <scope>NUCLEOTIDE SEQUENCE [LARGE SCALE GENOMIC DNA]</scope>
    <source>
        <strain evidence="1 5">AN88</strain>
    </source>
</reference>
<dbReference type="Proteomes" id="UP000503330">
    <property type="component" value="Chromosome"/>
</dbReference>
<reference evidence="2" key="4">
    <citation type="journal article" date="2022" name="Clin. Infect. Dis.">
        <title>Association between Clostridium innocuum and antibiotic-associated diarrhea in adults and children: A cross-sectional study and comparative genomics analysis.</title>
        <authorList>
            <person name="Cherny K.E."/>
            <person name="Muscat E.B."/>
            <person name="Balaji A."/>
            <person name="Mukherjee J."/>
            <person name="Ozer E.A."/>
            <person name="Angarone M.P."/>
            <person name="Hauser A.R."/>
            <person name="Sichel J.S."/>
            <person name="Amponsah E."/>
            <person name="Kociolek L.K."/>
        </authorList>
    </citation>
    <scope>NUCLEOTIDE SEQUENCE</scope>
    <source>
        <strain evidence="2">NU1-AC-029v</strain>
    </source>
</reference>
<evidence type="ECO:0000313" key="4">
    <source>
        <dbReference type="EMBL" id="QJA02751.1"/>
    </source>
</evidence>
<dbReference type="Proteomes" id="UP001203972">
    <property type="component" value="Unassembled WGS sequence"/>
</dbReference>
<gene>
    <name evidence="1" type="ORF">CIAN88_07540</name>
    <name evidence="4" type="ORF">G4D54_10040</name>
    <name evidence="3" type="ORF">GT664_02410</name>
    <name evidence="2" type="ORF">MKC95_20440</name>
</gene>
<protein>
    <submittedName>
        <fullName evidence="1">Uncharacterized protein</fullName>
    </submittedName>
</protein>
<evidence type="ECO:0000313" key="5">
    <source>
        <dbReference type="Proteomes" id="UP000030008"/>
    </source>
</evidence>
<dbReference type="Proteomes" id="UP000604383">
    <property type="component" value="Unassembled WGS sequence"/>
</dbReference>
<dbReference type="GeneID" id="61925879"/>
<dbReference type="AlphaFoldDB" id="A0A099I7T5"/>
<reference evidence="4 6" key="3">
    <citation type="submission" date="2020-02" db="EMBL/GenBank/DDBJ databases">
        <authorList>
            <person name="Kociolek L.K."/>
            <person name="Ozer E.A."/>
        </authorList>
    </citation>
    <scope>NUCLEOTIDE SEQUENCE [LARGE SCALE GENOMIC DNA]</scope>
    <source>
        <strain evidence="4 6">ATCC 14501</strain>
    </source>
</reference>
<evidence type="ECO:0000313" key="2">
    <source>
        <dbReference type="EMBL" id="MCR0235139.1"/>
    </source>
</evidence>
<dbReference type="EMBL" id="CP048838">
    <property type="protein sequence ID" value="QJA02751.1"/>
    <property type="molecule type" value="Genomic_DNA"/>
</dbReference>
<dbReference type="EMBL" id="JQIF01000035">
    <property type="protein sequence ID" value="KGJ53631.1"/>
    <property type="molecule type" value="Genomic_DNA"/>
</dbReference>
<sequence>MEFTMRKDIDEYSIEEQGRCVFRASYEKEGGLLSIYLKNMYGDDIMGFYQLRKWYSRFRPCMDFTVYEGDEQIGELKKSRDGYELIYHDVYYRFYCGMHAGRRVVICFDRAQQIAEFVLDDISTLRFKSTTQQALLSLLCVLMKAFLDQEQFSQEAFLHHYIGVYNDASATAA</sequence>
<name>A0A099I7T5_CLOIN</name>